<name>B3S1Z7_TRIAD</name>
<proteinExistence type="predicted"/>
<dbReference type="InParanoid" id="B3S1Z7"/>
<accession>B3S1Z7</accession>
<sequence>MSNSEINEITDDEDVPLDSLLHKTVINLENALRESDNLLKERNDEVKKLRTELEDVTISQRELKQKNDHLTDLLSQNASKLNNIKVTTNDWQLEIENLKEETEDLKGRLNDTLNIKKQLTYQVEEYSQSCCVLMKEMARIRSEMDSTTENLEQQNAKNSNLKEALFDFFTNQTVNDNDSIDLLLKNCDCNNESFKILKKKLFSVRKYLKSLEN</sequence>
<keyword evidence="3" id="KW-1185">Reference proteome</keyword>
<dbReference type="GeneID" id="6755401"/>
<feature type="coiled-coil region" evidence="1">
    <location>
        <begin position="25"/>
        <end position="164"/>
    </location>
</feature>
<dbReference type="HOGENOM" id="CLU_1295873_0_0_1"/>
<dbReference type="KEGG" id="tad:TRIADDRAFT_58395"/>
<dbReference type="RefSeq" id="XP_002114504.1">
    <property type="nucleotide sequence ID" value="XM_002114468.1"/>
</dbReference>
<reference evidence="2 3" key="1">
    <citation type="journal article" date="2008" name="Nature">
        <title>The Trichoplax genome and the nature of placozoans.</title>
        <authorList>
            <person name="Srivastava M."/>
            <person name="Begovic E."/>
            <person name="Chapman J."/>
            <person name="Putnam N.H."/>
            <person name="Hellsten U."/>
            <person name="Kawashima T."/>
            <person name="Kuo A."/>
            <person name="Mitros T."/>
            <person name="Salamov A."/>
            <person name="Carpenter M.L."/>
            <person name="Signorovitch A.Y."/>
            <person name="Moreno M.A."/>
            <person name="Kamm K."/>
            <person name="Grimwood J."/>
            <person name="Schmutz J."/>
            <person name="Shapiro H."/>
            <person name="Grigoriev I.V."/>
            <person name="Buss L.W."/>
            <person name="Schierwater B."/>
            <person name="Dellaporta S.L."/>
            <person name="Rokhsar D.S."/>
        </authorList>
    </citation>
    <scope>NUCLEOTIDE SEQUENCE [LARGE SCALE GENOMIC DNA]</scope>
    <source>
        <strain evidence="2 3">Grell-BS-1999</strain>
    </source>
</reference>
<dbReference type="Proteomes" id="UP000009022">
    <property type="component" value="Unassembled WGS sequence"/>
</dbReference>
<dbReference type="CTD" id="6755401"/>
<evidence type="ECO:0000313" key="3">
    <source>
        <dbReference type="Proteomes" id="UP000009022"/>
    </source>
</evidence>
<keyword evidence="1" id="KW-0175">Coiled coil</keyword>
<dbReference type="Gene3D" id="1.10.287.1490">
    <property type="match status" value="1"/>
</dbReference>
<evidence type="ECO:0000256" key="1">
    <source>
        <dbReference type="SAM" id="Coils"/>
    </source>
</evidence>
<protein>
    <submittedName>
        <fullName evidence="2">Uncharacterized protein</fullName>
    </submittedName>
</protein>
<dbReference type="AlphaFoldDB" id="B3S1Z7"/>
<evidence type="ECO:0000313" key="2">
    <source>
        <dbReference type="EMBL" id="EDV23594.1"/>
    </source>
</evidence>
<organism evidence="2 3">
    <name type="scientific">Trichoplax adhaerens</name>
    <name type="common">Trichoplax reptans</name>
    <dbReference type="NCBI Taxonomy" id="10228"/>
    <lineage>
        <taxon>Eukaryota</taxon>
        <taxon>Metazoa</taxon>
        <taxon>Placozoa</taxon>
        <taxon>Uniplacotomia</taxon>
        <taxon>Trichoplacea</taxon>
        <taxon>Trichoplacidae</taxon>
        <taxon>Trichoplax</taxon>
    </lineage>
</organism>
<dbReference type="EMBL" id="DS985247">
    <property type="protein sequence ID" value="EDV23594.1"/>
    <property type="molecule type" value="Genomic_DNA"/>
</dbReference>
<gene>
    <name evidence="2" type="ORF">TRIADDRAFT_58395</name>
</gene>
<dbReference type="OrthoDB" id="10255000at2759"/>